<evidence type="ECO:0000313" key="3">
    <source>
        <dbReference type="Proteomes" id="UP001327093"/>
    </source>
</evidence>
<protein>
    <submittedName>
        <fullName evidence="2">Type II toxin-antitoxin system prevent-host-death family antitoxin</fullName>
    </submittedName>
</protein>
<dbReference type="Gene3D" id="3.40.1620.10">
    <property type="entry name" value="YefM-like domain"/>
    <property type="match status" value="1"/>
</dbReference>
<name>A0ABU6A5P5_9PSEU</name>
<comment type="caution">
    <text evidence="2">The sequence shown here is derived from an EMBL/GenBank/DDBJ whole genome shotgun (WGS) entry which is preliminary data.</text>
</comment>
<dbReference type="Proteomes" id="UP001327093">
    <property type="component" value="Unassembled WGS sequence"/>
</dbReference>
<evidence type="ECO:0000313" key="2">
    <source>
        <dbReference type="EMBL" id="MEB3366892.1"/>
    </source>
</evidence>
<dbReference type="RefSeq" id="WP_324264454.1">
    <property type="nucleotide sequence ID" value="NZ_JAWLNX010000003.1"/>
</dbReference>
<organism evidence="2 3">
    <name type="scientific">Saccharopolyspora mangrovi</name>
    <dbReference type="NCBI Taxonomy" id="3082379"/>
    <lineage>
        <taxon>Bacteria</taxon>
        <taxon>Bacillati</taxon>
        <taxon>Actinomycetota</taxon>
        <taxon>Actinomycetes</taxon>
        <taxon>Pseudonocardiales</taxon>
        <taxon>Pseudonocardiaceae</taxon>
        <taxon>Saccharopolyspora</taxon>
    </lineage>
</organism>
<keyword evidence="3" id="KW-1185">Reference proteome</keyword>
<comment type="similarity">
    <text evidence="1">Belongs to the phD/YefM antitoxin family.</text>
</comment>
<accession>A0ABU6A5P5</accession>
<reference evidence="2 3" key="1">
    <citation type="submission" date="2023-10" db="EMBL/GenBank/DDBJ databases">
        <title>Saccharopolyspora sp. nov., isolated from mangrove soil.</title>
        <authorList>
            <person name="Lu Y."/>
            <person name="Liu W."/>
        </authorList>
    </citation>
    <scope>NUCLEOTIDE SEQUENCE [LARGE SCALE GENOMIC DNA]</scope>
    <source>
        <strain evidence="2 3">S2-29</strain>
    </source>
</reference>
<dbReference type="EMBL" id="JAWLNX010000003">
    <property type="protein sequence ID" value="MEB3366892.1"/>
    <property type="molecule type" value="Genomic_DNA"/>
</dbReference>
<sequence>MAVEFSVDEARERLTELIERAEAGEHIVITRFGAPAVSLEPSPVPSQRRGGFAAGVVAASWVAPDAGGSFDMGTDYWADPGTSADA</sequence>
<evidence type="ECO:0000256" key="1">
    <source>
        <dbReference type="ARBA" id="ARBA00009981"/>
    </source>
</evidence>
<gene>
    <name evidence="2" type="ORF">R4I43_05710</name>
</gene>
<dbReference type="SUPFAM" id="SSF143120">
    <property type="entry name" value="YefM-like"/>
    <property type="match status" value="1"/>
</dbReference>
<dbReference type="NCBIfam" id="TIGR01552">
    <property type="entry name" value="phd_fam"/>
    <property type="match status" value="1"/>
</dbReference>
<dbReference type="InterPro" id="IPR036165">
    <property type="entry name" value="YefM-like_sf"/>
</dbReference>
<proteinExistence type="inferred from homology"/>